<feature type="region of interest" description="Disordered" evidence="1">
    <location>
        <begin position="55"/>
        <end position="93"/>
    </location>
</feature>
<comment type="caution">
    <text evidence="2">The sequence shown here is derived from an EMBL/GenBank/DDBJ whole genome shotgun (WGS) entry which is preliminary data.</text>
</comment>
<dbReference type="Proteomes" id="UP000327013">
    <property type="component" value="Unassembled WGS sequence"/>
</dbReference>
<accession>A0A5N6KXA6</accession>
<gene>
    <name evidence="2" type="ORF">FH972_024058</name>
</gene>
<feature type="compositionally biased region" description="Polar residues" evidence="1">
    <location>
        <begin position="78"/>
        <end position="93"/>
    </location>
</feature>
<reference evidence="2 3" key="1">
    <citation type="submission" date="2019-06" db="EMBL/GenBank/DDBJ databases">
        <title>A chromosomal-level reference genome of Carpinus fangiana (Coryloideae, Betulaceae).</title>
        <authorList>
            <person name="Yang X."/>
            <person name="Wang Z."/>
            <person name="Zhang L."/>
            <person name="Hao G."/>
            <person name="Liu J."/>
            <person name="Yang Y."/>
        </authorList>
    </citation>
    <scope>NUCLEOTIDE SEQUENCE [LARGE SCALE GENOMIC DNA]</scope>
    <source>
        <strain evidence="2">Cfa_2016G</strain>
        <tissue evidence="2">Leaf</tissue>
    </source>
</reference>
<dbReference type="AlphaFoldDB" id="A0A5N6KXA6"/>
<evidence type="ECO:0000256" key="1">
    <source>
        <dbReference type="SAM" id="MobiDB-lite"/>
    </source>
</evidence>
<dbReference type="EMBL" id="VIBQ01000016">
    <property type="protein sequence ID" value="KAB8356475.1"/>
    <property type="molecule type" value="Genomic_DNA"/>
</dbReference>
<evidence type="ECO:0000313" key="3">
    <source>
        <dbReference type="Proteomes" id="UP000327013"/>
    </source>
</evidence>
<keyword evidence="3" id="KW-1185">Reference proteome</keyword>
<evidence type="ECO:0000313" key="2">
    <source>
        <dbReference type="EMBL" id="KAB8356475.1"/>
    </source>
</evidence>
<name>A0A5N6KXA6_9ROSI</name>
<feature type="compositionally biased region" description="Low complexity" evidence="1">
    <location>
        <begin position="407"/>
        <end position="422"/>
    </location>
</feature>
<dbReference type="OrthoDB" id="5336565at2759"/>
<feature type="region of interest" description="Disordered" evidence="1">
    <location>
        <begin position="1"/>
        <end position="36"/>
    </location>
</feature>
<sequence>MPSTPPDTRPDRKRKRPVHEHDIARRPSNRWSPPPAFYDNLSKLPLCRQVLREFDRRTQQYPEPGNDMPPRRDGWSDELSQTSQTNSRSRGRTSKISAYNPAFNQHLNDHGIHTGNDACEAENIDQIRNALLKRRASLSPSNFTQEHFKAFRKSNDEAMTEAATMSVVFGTIVGKSDIPNQQNVQFGNLAPLTDGSLTVAQPDFYDGCQPRDIKKSVRDKLSDYIIPSTNSLNPALPNFFVEGKGPGGNAAVSRLQVCYDAAFGARAIYKLRSYVDPDTAVDGNAYTISATYNGGPGSGTLTLYATHLATSEDPNRPVDYHMTQLRGWLMTDSAESFRQGAAAIRNAREWAQEQRKALIAAANAKASTLSAQTSLSAASQSTVDMHEPDTSADELAEDQELYRARSSRSVPSASRSRTLSTTRSRKPKRRRGDNQE</sequence>
<feature type="compositionally biased region" description="Basic residues" evidence="1">
    <location>
        <begin position="423"/>
        <end position="436"/>
    </location>
</feature>
<proteinExistence type="predicted"/>
<organism evidence="2 3">
    <name type="scientific">Carpinus fangiana</name>
    <dbReference type="NCBI Taxonomy" id="176857"/>
    <lineage>
        <taxon>Eukaryota</taxon>
        <taxon>Viridiplantae</taxon>
        <taxon>Streptophyta</taxon>
        <taxon>Embryophyta</taxon>
        <taxon>Tracheophyta</taxon>
        <taxon>Spermatophyta</taxon>
        <taxon>Magnoliopsida</taxon>
        <taxon>eudicotyledons</taxon>
        <taxon>Gunneridae</taxon>
        <taxon>Pentapetalae</taxon>
        <taxon>rosids</taxon>
        <taxon>fabids</taxon>
        <taxon>Fagales</taxon>
        <taxon>Betulaceae</taxon>
        <taxon>Carpinus</taxon>
    </lineage>
</organism>
<feature type="region of interest" description="Disordered" evidence="1">
    <location>
        <begin position="402"/>
        <end position="436"/>
    </location>
</feature>
<protein>
    <submittedName>
        <fullName evidence="2">Uncharacterized protein</fullName>
    </submittedName>
</protein>